<feature type="domain" description="HAMP" evidence="12">
    <location>
        <begin position="177"/>
        <end position="229"/>
    </location>
</feature>
<keyword evidence="10" id="KW-0812">Transmembrane</keyword>
<dbReference type="OrthoDB" id="9813151at2"/>
<dbReference type="InterPro" id="IPR005467">
    <property type="entry name" value="His_kinase_dom"/>
</dbReference>
<dbReference type="HOGENOM" id="CLU_000445_89_6_9"/>
<dbReference type="PROSITE" id="PS50109">
    <property type="entry name" value="HIS_KIN"/>
    <property type="match status" value="1"/>
</dbReference>
<dbReference type="RefSeq" id="WP_011197401.1">
    <property type="nucleotide sequence ID" value="NC_006177.1"/>
</dbReference>
<dbReference type="InterPro" id="IPR036097">
    <property type="entry name" value="HisK_dim/P_sf"/>
</dbReference>
<dbReference type="InterPro" id="IPR003594">
    <property type="entry name" value="HATPase_dom"/>
</dbReference>
<evidence type="ECO:0000256" key="7">
    <source>
        <dbReference type="ARBA" id="ARBA00023012"/>
    </source>
</evidence>
<dbReference type="Pfam" id="PF00512">
    <property type="entry name" value="HisKA"/>
    <property type="match status" value="1"/>
</dbReference>
<dbReference type="KEGG" id="sth:STH3289"/>
<comment type="catalytic activity">
    <reaction evidence="1">
        <text>ATP + protein L-histidine = ADP + protein N-phospho-L-histidine.</text>
        <dbReference type="EC" id="2.7.13.3"/>
    </reaction>
</comment>
<organism evidence="13 14">
    <name type="scientific">Symbiobacterium thermophilum (strain DSM 24528 / JCM 14929 / IAM 14863 / T)</name>
    <dbReference type="NCBI Taxonomy" id="292459"/>
    <lineage>
        <taxon>Bacteria</taxon>
        <taxon>Bacillati</taxon>
        <taxon>Bacillota</taxon>
        <taxon>Clostridia</taxon>
        <taxon>Eubacteriales</taxon>
        <taxon>Symbiobacteriaceae</taxon>
        <taxon>Symbiobacterium</taxon>
    </lineage>
</organism>
<feature type="transmembrane region" description="Helical" evidence="10">
    <location>
        <begin position="156"/>
        <end position="176"/>
    </location>
</feature>
<feature type="domain" description="Histidine kinase" evidence="11">
    <location>
        <begin position="237"/>
        <end position="448"/>
    </location>
</feature>
<dbReference type="SMART" id="SM00304">
    <property type="entry name" value="HAMP"/>
    <property type="match status" value="2"/>
</dbReference>
<dbReference type="Gene3D" id="6.10.340.10">
    <property type="match status" value="1"/>
</dbReference>
<dbReference type="InterPro" id="IPR003661">
    <property type="entry name" value="HisK_dim/P_dom"/>
</dbReference>
<dbReference type="InterPro" id="IPR050736">
    <property type="entry name" value="Sensor_HK_Regulatory"/>
</dbReference>
<dbReference type="GO" id="GO:0016020">
    <property type="term" value="C:membrane"/>
    <property type="evidence" value="ECO:0007669"/>
    <property type="project" value="UniProtKB-SubCell"/>
</dbReference>
<protein>
    <recommendedName>
        <fullName evidence="3">histidine kinase</fullName>
        <ecNumber evidence="3">2.7.13.3</ecNumber>
    </recommendedName>
</protein>
<dbReference type="EMBL" id="AP006840">
    <property type="protein sequence ID" value="BAD42270.1"/>
    <property type="molecule type" value="Genomic_DNA"/>
</dbReference>
<evidence type="ECO:0000256" key="9">
    <source>
        <dbReference type="SAM" id="Coils"/>
    </source>
</evidence>
<evidence type="ECO:0000256" key="1">
    <source>
        <dbReference type="ARBA" id="ARBA00000085"/>
    </source>
</evidence>
<dbReference type="AlphaFoldDB" id="Q67J80"/>
<evidence type="ECO:0000256" key="6">
    <source>
        <dbReference type="ARBA" id="ARBA00022777"/>
    </source>
</evidence>
<dbReference type="Gene3D" id="3.30.565.10">
    <property type="entry name" value="Histidine kinase-like ATPase, C-terminal domain"/>
    <property type="match status" value="1"/>
</dbReference>
<keyword evidence="6 13" id="KW-0418">Kinase</keyword>
<dbReference type="FunFam" id="1.10.287.130:FF:000001">
    <property type="entry name" value="Two-component sensor histidine kinase"/>
    <property type="match status" value="1"/>
</dbReference>
<proteinExistence type="predicted"/>
<evidence type="ECO:0000259" key="12">
    <source>
        <dbReference type="PROSITE" id="PS50885"/>
    </source>
</evidence>
<keyword evidence="4" id="KW-0597">Phosphoprotein</keyword>
<feature type="coiled-coil region" evidence="9">
    <location>
        <begin position="210"/>
        <end position="237"/>
    </location>
</feature>
<dbReference type="SUPFAM" id="SSF47384">
    <property type="entry name" value="Homodimeric domain of signal transducing histidine kinase"/>
    <property type="match status" value="1"/>
</dbReference>
<dbReference type="Pfam" id="PF00672">
    <property type="entry name" value="HAMP"/>
    <property type="match status" value="1"/>
</dbReference>
<accession>Q67J80</accession>
<dbReference type="GO" id="GO:0000155">
    <property type="term" value="F:phosphorelay sensor kinase activity"/>
    <property type="evidence" value="ECO:0007669"/>
    <property type="project" value="InterPro"/>
</dbReference>
<reference evidence="13 14" key="1">
    <citation type="journal article" date="2004" name="Nucleic Acids Res.">
        <title>Genome sequence of Symbiobacterium thermophilum, an uncultivable bacterium that depends on microbial commensalism.</title>
        <authorList>
            <person name="Ueda K."/>
            <person name="Yamashita A."/>
            <person name="Ishikawa J."/>
            <person name="Shimada M."/>
            <person name="Watsuji T."/>
            <person name="Morimura K."/>
            <person name="Ikeda H."/>
            <person name="Hattori M."/>
            <person name="Beppu T."/>
        </authorList>
    </citation>
    <scope>NUCLEOTIDE SEQUENCE [LARGE SCALE GENOMIC DNA]</scope>
    <source>
        <strain evidence="14">T / IAM 14863</strain>
    </source>
</reference>
<dbReference type="CDD" id="cd06225">
    <property type="entry name" value="HAMP"/>
    <property type="match status" value="1"/>
</dbReference>
<dbReference type="Gene3D" id="1.10.287.130">
    <property type="match status" value="1"/>
</dbReference>
<dbReference type="PANTHER" id="PTHR43711">
    <property type="entry name" value="TWO-COMPONENT HISTIDINE KINASE"/>
    <property type="match status" value="1"/>
</dbReference>
<name>Q67J80_SYMTH</name>
<keyword evidence="14" id="KW-1185">Reference proteome</keyword>
<dbReference type="EC" id="2.7.13.3" evidence="3"/>
<dbReference type="InterPro" id="IPR004358">
    <property type="entry name" value="Sig_transdc_His_kin-like_C"/>
</dbReference>
<keyword evidence="8 10" id="KW-0472">Membrane</keyword>
<sequence length="448" mass="48599">MRSLSLVARFWLSLSLLLLVVLVPMEYALDQLLERFYATQVTEPLLYHGRQLADMLAAEDAALAAAPLMAEMVGGEVVVLDREGRPRSFPGASAVEVPEDIRRAVVVGRTHVDQLRTPEGATYIVTGVPVQGGEGGVLLLAPADPLRQSFDRARRGLWLAGAAALLLGTGLALVMARSLTRPVLAMERATRAIARGDFSARVAPAGANELGRLGEAINRMAEQLEGHERRRREFLADVAHELRTPLSYIRGYTQALAEGVVTDPAEVRRFQRVVMDEVDRLSRLVDDLMDLAQIEEGQMAFERVPLDLRVPVEQAVRTVRSQAEEKGVALVVGLPDALPPVLADGGRIQQVVFNLLDNALRHTPPGGVVRVSAAVTRDAVAVRVRDTGEGIDPAQLPHVFDRFRGRRKGGRGLGLAVVRSIVRAHGGDVGVESRPGGGAAFWFWLPRA</sequence>
<keyword evidence="9" id="KW-0175">Coiled coil</keyword>
<dbReference type="SMART" id="SM00388">
    <property type="entry name" value="HisKA"/>
    <property type="match status" value="1"/>
</dbReference>
<keyword evidence="10" id="KW-1133">Transmembrane helix</keyword>
<evidence type="ECO:0000313" key="14">
    <source>
        <dbReference type="Proteomes" id="UP000000417"/>
    </source>
</evidence>
<evidence type="ECO:0000256" key="10">
    <source>
        <dbReference type="SAM" id="Phobius"/>
    </source>
</evidence>
<dbReference type="Pfam" id="PF02518">
    <property type="entry name" value="HATPase_c"/>
    <property type="match status" value="1"/>
</dbReference>
<dbReference type="CDD" id="cd00075">
    <property type="entry name" value="HATPase"/>
    <property type="match status" value="1"/>
</dbReference>
<evidence type="ECO:0000313" key="13">
    <source>
        <dbReference type="EMBL" id="BAD42270.1"/>
    </source>
</evidence>
<evidence type="ECO:0000259" key="11">
    <source>
        <dbReference type="PROSITE" id="PS50109"/>
    </source>
</evidence>
<evidence type="ECO:0000256" key="2">
    <source>
        <dbReference type="ARBA" id="ARBA00004370"/>
    </source>
</evidence>
<dbReference type="CDD" id="cd00082">
    <property type="entry name" value="HisKA"/>
    <property type="match status" value="1"/>
</dbReference>
<dbReference type="InterPro" id="IPR003660">
    <property type="entry name" value="HAMP_dom"/>
</dbReference>
<dbReference type="InterPro" id="IPR036890">
    <property type="entry name" value="HATPase_C_sf"/>
</dbReference>
<dbReference type="Proteomes" id="UP000000417">
    <property type="component" value="Chromosome"/>
</dbReference>
<dbReference type="PROSITE" id="PS50885">
    <property type="entry name" value="HAMP"/>
    <property type="match status" value="1"/>
</dbReference>
<evidence type="ECO:0000256" key="3">
    <source>
        <dbReference type="ARBA" id="ARBA00012438"/>
    </source>
</evidence>
<dbReference type="FunFam" id="3.30.565.10:FF:000006">
    <property type="entry name" value="Sensor histidine kinase WalK"/>
    <property type="match status" value="1"/>
</dbReference>
<dbReference type="SUPFAM" id="SSF55874">
    <property type="entry name" value="ATPase domain of HSP90 chaperone/DNA topoisomerase II/histidine kinase"/>
    <property type="match status" value="1"/>
</dbReference>
<dbReference type="STRING" id="292459.STH3289"/>
<dbReference type="SUPFAM" id="SSF158472">
    <property type="entry name" value="HAMP domain-like"/>
    <property type="match status" value="1"/>
</dbReference>
<evidence type="ECO:0000256" key="5">
    <source>
        <dbReference type="ARBA" id="ARBA00022679"/>
    </source>
</evidence>
<evidence type="ECO:0000256" key="8">
    <source>
        <dbReference type="ARBA" id="ARBA00023136"/>
    </source>
</evidence>
<gene>
    <name evidence="13" type="ordered locus">STH3289</name>
</gene>
<keyword evidence="5" id="KW-0808">Transferase</keyword>
<evidence type="ECO:0000256" key="4">
    <source>
        <dbReference type="ARBA" id="ARBA00022553"/>
    </source>
</evidence>
<dbReference type="PRINTS" id="PR00344">
    <property type="entry name" value="BCTRLSENSOR"/>
</dbReference>
<keyword evidence="7" id="KW-0902">Two-component regulatory system</keyword>
<dbReference type="SMART" id="SM00387">
    <property type="entry name" value="HATPase_c"/>
    <property type="match status" value="1"/>
</dbReference>
<comment type="subcellular location">
    <subcellularLocation>
        <location evidence="2">Membrane</location>
    </subcellularLocation>
</comment>
<dbReference type="PANTHER" id="PTHR43711:SF1">
    <property type="entry name" value="HISTIDINE KINASE 1"/>
    <property type="match status" value="1"/>
</dbReference>
<dbReference type="eggNOG" id="COG2205">
    <property type="taxonomic scope" value="Bacteria"/>
</dbReference>